<dbReference type="GO" id="GO:0005654">
    <property type="term" value="C:nucleoplasm"/>
    <property type="evidence" value="ECO:0007669"/>
    <property type="project" value="TreeGrafter"/>
</dbReference>
<dbReference type="OrthoDB" id="6158740at2759"/>
<comment type="caution">
    <text evidence="2">The sequence shown here is derived from an EMBL/GenBank/DDBJ whole genome shotgun (WGS) entry which is preliminary data.</text>
</comment>
<evidence type="ECO:0000313" key="2">
    <source>
        <dbReference type="EMBL" id="CAG2255943.1"/>
    </source>
</evidence>
<dbReference type="Gene3D" id="1.10.1410.20">
    <property type="entry name" value="2'-5'-oligoadenylate synthetase 1, domain 2"/>
    <property type="match status" value="1"/>
</dbReference>
<keyword evidence="3" id="KW-1185">Reference proteome</keyword>
<evidence type="ECO:0000259" key="1">
    <source>
        <dbReference type="Pfam" id="PF10421"/>
    </source>
</evidence>
<dbReference type="AlphaFoldDB" id="A0A8S3VPM0"/>
<protein>
    <recommendedName>
        <fullName evidence="1">2'-5'-oligoadenylate synthetase 1 domain-containing protein</fullName>
    </recommendedName>
</protein>
<dbReference type="EMBL" id="CAJPWZ010003289">
    <property type="protein sequence ID" value="CAG2255943.1"/>
    <property type="molecule type" value="Genomic_DNA"/>
</dbReference>
<proteinExistence type="predicted"/>
<dbReference type="Pfam" id="PF10421">
    <property type="entry name" value="OAS1_C"/>
    <property type="match status" value="1"/>
</dbReference>
<dbReference type="GO" id="GO:0005829">
    <property type="term" value="C:cytosol"/>
    <property type="evidence" value="ECO:0007669"/>
    <property type="project" value="TreeGrafter"/>
</dbReference>
<organism evidence="2 3">
    <name type="scientific">Mytilus edulis</name>
    <name type="common">Blue mussel</name>
    <dbReference type="NCBI Taxonomy" id="6550"/>
    <lineage>
        <taxon>Eukaryota</taxon>
        <taxon>Metazoa</taxon>
        <taxon>Spiralia</taxon>
        <taxon>Lophotrochozoa</taxon>
        <taxon>Mollusca</taxon>
        <taxon>Bivalvia</taxon>
        <taxon>Autobranchia</taxon>
        <taxon>Pteriomorphia</taxon>
        <taxon>Mytilida</taxon>
        <taxon>Mytiloidea</taxon>
        <taxon>Mytilidae</taxon>
        <taxon>Mytilinae</taxon>
        <taxon>Mytilus</taxon>
    </lineage>
</organism>
<dbReference type="InterPro" id="IPR018952">
    <property type="entry name" value="2-5-oligoAdlate_synth_1_dom2/C"/>
</dbReference>
<name>A0A8S3VPM0_MYTED</name>
<dbReference type="PANTHER" id="PTHR11258:SF11">
    <property type="entry name" value="C2H2-TYPE DOMAIN-CONTAINING PROTEIN"/>
    <property type="match status" value="1"/>
</dbReference>
<dbReference type="PANTHER" id="PTHR11258">
    <property type="entry name" value="2-5 OLIGOADENYLATE SYNTHETASE"/>
    <property type="match status" value="1"/>
</dbReference>
<sequence length="174" mass="19391">MGTYSLTYGDSGGKLTSFIDSEVNPDANYLAKCGECTSQIVNFMHEVSPYSIASTIKEKARRRHLKKNKPFKVSDVRRTPFTVSFTMTLPDGTSMPVDLIIVPNLSSSGTAGTFSPEDLTNIYQEMKAHPEQRDYYAKCLSPVQVSFVKSQPEKVKRAIRLTKDWAKSNQVGVL</sequence>
<feature type="domain" description="2'-5'-oligoadenylate synthetase 1" evidence="1">
    <location>
        <begin position="121"/>
        <end position="168"/>
    </location>
</feature>
<dbReference type="GO" id="GO:0001730">
    <property type="term" value="F:2'-5'-oligoadenylate synthetase activity"/>
    <property type="evidence" value="ECO:0007669"/>
    <property type="project" value="TreeGrafter"/>
</dbReference>
<dbReference type="GO" id="GO:0016020">
    <property type="term" value="C:membrane"/>
    <property type="evidence" value="ECO:0007669"/>
    <property type="project" value="TreeGrafter"/>
</dbReference>
<accession>A0A8S3VPM0</accession>
<dbReference type="Proteomes" id="UP000683360">
    <property type="component" value="Unassembled WGS sequence"/>
</dbReference>
<reference evidence="2" key="1">
    <citation type="submission" date="2021-03" db="EMBL/GenBank/DDBJ databases">
        <authorList>
            <person name="Bekaert M."/>
        </authorList>
    </citation>
    <scope>NUCLEOTIDE SEQUENCE</scope>
</reference>
<evidence type="ECO:0000313" key="3">
    <source>
        <dbReference type="Proteomes" id="UP000683360"/>
    </source>
</evidence>
<gene>
    <name evidence="2" type="ORF">MEDL_67325</name>
</gene>
<dbReference type="GO" id="GO:0003725">
    <property type="term" value="F:double-stranded RNA binding"/>
    <property type="evidence" value="ECO:0007669"/>
    <property type="project" value="TreeGrafter"/>
</dbReference>